<proteinExistence type="predicted"/>
<dbReference type="Pfam" id="PF11274">
    <property type="entry name" value="DUF3074"/>
    <property type="match status" value="1"/>
</dbReference>
<dbReference type="HOGENOM" id="CLU_045430_0_0_1"/>
<evidence type="ECO:0000259" key="2">
    <source>
        <dbReference type="Pfam" id="PF11274"/>
    </source>
</evidence>
<protein>
    <recommendedName>
        <fullName evidence="2">DUF3074 domain-containing protein</fullName>
    </recommendedName>
</protein>
<dbReference type="AlphaFoldDB" id="S3CUJ2"/>
<feature type="domain" description="DUF3074" evidence="2">
    <location>
        <begin position="128"/>
        <end position="312"/>
    </location>
</feature>
<dbReference type="Proteomes" id="UP000016922">
    <property type="component" value="Unassembled WGS sequence"/>
</dbReference>
<dbReference type="EMBL" id="KE145367">
    <property type="protein sequence ID" value="EPE29280.1"/>
    <property type="molecule type" value="Genomic_DNA"/>
</dbReference>
<dbReference type="PANTHER" id="PTHR40370:SF1">
    <property type="entry name" value="DUF3074 DOMAIN-CONTAINING PROTEIN"/>
    <property type="match status" value="1"/>
</dbReference>
<sequence>MTYKLGPWVRLEGVSIQQLPPGAIPLHGASSDSKESAEAPKERDDNGSISAANIFSFITSILAESIPFIDGVAPKSGGPSTWKAKGAPKKFPTSKAPVHLCEWTVPGAELDQVSGMSQFSADRKDEYWCCRKSVHRDVAETGTATWREFVHNFKDHHAESERDFTPTVMEARKALEWDTEGIEVEVNGERWDNITMVLCESKHKIDPKPLKNRTFPVVQVTAMLAGAKEFLVISIPLTDFDKSPYSKFAKDKSLVIASYTSIERVRVLPDSGDIEWIMATASNAKGVLPQFVQNMAVPGAIAKDVEFFMSWIPTQRASGNGMPADVSG</sequence>
<accession>S3CUJ2</accession>
<feature type="region of interest" description="Disordered" evidence="1">
    <location>
        <begin position="22"/>
        <end position="45"/>
    </location>
</feature>
<dbReference type="RefSeq" id="XP_008083389.1">
    <property type="nucleotide sequence ID" value="XM_008085198.1"/>
</dbReference>
<dbReference type="GeneID" id="19459498"/>
<evidence type="ECO:0000313" key="4">
    <source>
        <dbReference type="Proteomes" id="UP000016922"/>
    </source>
</evidence>
<dbReference type="KEGG" id="glz:GLAREA_00440"/>
<organism evidence="3 4">
    <name type="scientific">Glarea lozoyensis (strain ATCC 20868 / MF5171)</name>
    <dbReference type="NCBI Taxonomy" id="1116229"/>
    <lineage>
        <taxon>Eukaryota</taxon>
        <taxon>Fungi</taxon>
        <taxon>Dikarya</taxon>
        <taxon>Ascomycota</taxon>
        <taxon>Pezizomycotina</taxon>
        <taxon>Leotiomycetes</taxon>
        <taxon>Helotiales</taxon>
        <taxon>Helotiaceae</taxon>
        <taxon>Glarea</taxon>
    </lineage>
</organism>
<dbReference type="PANTHER" id="PTHR40370">
    <property type="entry name" value="EXPRESSED PROTEIN"/>
    <property type="match status" value="1"/>
</dbReference>
<name>S3CUJ2_GLAL2</name>
<dbReference type="OMA" id="IEWIMAT"/>
<reference evidence="3 4" key="1">
    <citation type="journal article" date="2013" name="BMC Genomics">
        <title>Genomics-driven discovery of the pneumocandin biosynthetic gene cluster in the fungus Glarea lozoyensis.</title>
        <authorList>
            <person name="Chen L."/>
            <person name="Yue Q."/>
            <person name="Zhang X."/>
            <person name="Xiang M."/>
            <person name="Wang C."/>
            <person name="Li S."/>
            <person name="Che Y."/>
            <person name="Ortiz-Lopez F.J."/>
            <person name="Bills G.F."/>
            <person name="Liu X."/>
            <person name="An Z."/>
        </authorList>
    </citation>
    <scope>NUCLEOTIDE SEQUENCE [LARGE SCALE GENOMIC DNA]</scope>
    <source>
        <strain evidence="4">ATCC 20868 / MF5171</strain>
    </source>
</reference>
<dbReference type="InterPro" id="IPR024500">
    <property type="entry name" value="DUF3074"/>
</dbReference>
<dbReference type="SUPFAM" id="SSF55961">
    <property type="entry name" value="Bet v1-like"/>
    <property type="match status" value="1"/>
</dbReference>
<dbReference type="eggNOG" id="ENOG502QTT5">
    <property type="taxonomic scope" value="Eukaryota"/>
</dbReference>
<feature type="compositionally biased region" description="Basic and acidic residues" evidence="1">
    <location>
        <begin position="32"/>
        <end position="45"/>
    </location>
</feature>
<gene>
    <name evidence="3" type="ORF">GLAREA_00440</name>
</gene>
<keyword evidence="4" id="KW-1185">Reference proteome</keyword>
<evidence type="ECO:0000313" key="3">
    <source>
        <dbReference type="EMBL" id="EPE29280.1"/>
    </source>
</evidence>
<dbReference type="OrthoDB" id="6423603at2759"/>
<evidence type="ECO:0000256" key="1">
    <source>
        <dbReference type="SAM" id="MobiDB-lite"/>
    </source>
</evidence>